<organism evidence="5 6">
    <name type="scientific">Halomarina halobia</name>
    <dbReference type="NCBI Taxonomy" id="3033386"/>
    <lineage>
        <taxon>Archaea</taxon>
        <taxon>Methanobacteriati</taxon>
        <taxon>Methanobacteriota</taxon>
        <taxon>Stenosarchaea group</taxon>
        <taxon>Halobacteria</taxon>
        <taxon>Halobacteriales</taxon>
        <taxon>Natronomonadaceae</taxon>
        <taxon>Halomarina</taxon>
    </lineage>
</organism>
<comment type="similarity">
    <text evidence="2">Belongs to the CDP-alcohol phosphatidyltransferase class-I family.</text>
</comment>
<keyword evidence="6" id="KW-1185">Reference proteome</keyword>
<comment type="caution">
    <text evidence="5">The sequence shown here is derived from an EMBL/GenBank/DDBJ whole genome shotgun (WGS) entry which is preliminary data.</text>
</comment>
<evidence type="ECO:0000256" key="4">
    <source>
        <dbReference type="SAM" id="Phobius"/>
    </source>
</evidence>
<keyword evidence="4" id="KW-0472">Membrane</keyword>
<feature type="transmembrane region" description="Helical" evidence="4">
    <location>
        <begin position="93"/>
        <end position="119"/>
    </location>
</feature>
<dbReference type="Pfam" id="PF01066">
    <property type="entry name" value="CDP-OH_P_transf"/>
    <property type="match status" value="1"/>
</dbReference>
<dbReference type="AlphaFoldDB" id="A0ABD6ACK8"/>
<sequence length="277" mass="28543">MDSYDADADRTSHRARSPSDGSAATDRLRRGWAAAVAAGIVALVGGASALAVAGPPGTGLRWLVGAGALLGAEAALLWRALGDNRTSAGGPLLPTLGLANALTLVRGLALSGVAGFLLLPPPSGALAWIPGLLYGTAVLLDQLDGRVARGRGRTTLLGVRLDTAFDTVGLLVAPVLAVRYGQLPVWYLAVSAARYVFLAGLFLRRRRGRPIAPLPERPVRRVLAGVQMAVVSLALLPVLGPPTTTVLATAAMLPFLAQFARDWSAVTSPEATGSTPR</sequence>
<reference evidence="5 6" key="1">
    <citation type="journal article" date="2019" name="Int. J. Syst. Evol. Microbiol.">
        <title>The Global Catalogue of Microorganisms (GCM) 10K type strain sequencing project: providing services to taxonomists for standard genome sequencing and annotation.</title>
        <authorList>
            <consortium name="The Broad Institute Genomics Platform"/>
            <consortium name="The Broad Institute Genome Sequencing Center for Infectious Disease"/>
            <person name="Wu L."/>
            <person name="Ma J."/>
        </authorList>
    </citation>
    <scope>NUCLEOTIDE SEQUENCE [LARGE SCALE GENOMIC DNA]</scope>
    <source>
        <strain evidence="5 6">PSR21</strain>
    </source>
</reference>
<name>A0ABD6ACK8_9EURY</name>
<dbReference type="GeneID" id="79315666"/>
<evidence type="ECO:0000256" key="1">
    <source>
        <dbReference type="ARBA" id="ARBA00022679"/>
    </source>
</evidence>
<feature type="transmembrane region" description="Helical" evidence="4">
    <location>
        <begin position="155"/>
        <end position="178"/>
    </location>
</feature>
<dbReference type="InterPro" id="IPR000462">
    <property type="entry name" value="CDP-OH_P_trans"/>
</dbReference>
<feature type="region of interest" description="Disordered" evidence="3">
    <location>
        <begin position="1"/>
        <end position="24"/>
    </location>
</feature>
<dbReference type="EC" id="2.7.8.-" evidence="5"/>
<keyword evidence="4" id="KW-0812">Transmembrane</keyword>
<feature type="transmembrane region" description="Helical" evidence="4">
    <location>
        <begin position="125"/>
        <end position="143"/>
    </location>
</feature>
<protein>
    <submittedName>
        <fullName evidence="5">CDP-alcohol phosphatidyltransferase family protein</fullName>
        <ecNumber evidence="5">2.7.8.-</ecNumber>
    </submittedName>
</protein>
<dbReference type="EMBL" id="JBHTBF010000002">
    <property type="protein sequence ID" value="MFC7317653.1"/>
    <property type="molecule type" value="Genomic_DNA"/>
</dbReference>
<dbReference type="GO" id="GO:0016740">
    <property type="term" value="F:transferase activity"/>
    <property type="evidence" value="ECO:0007669"/>
    <property type="project" value="UniProtKB-KW"/>
</dbReference>
<dbReference type="Proteomes" id="UP001596547">
    <property type="component" value="Unassembled WGS sequence"/>
</dbReference>
<accession>A0ABD6ACK8</accession>
<evidence type="ECO:0000256" key="2">
    <source>
        <dbReference type="RuleBase" id="RU003750"/>
    </source>
</evidence>
<dbReference type="Gene3D" id="1.20.120.1760">
    <property type="match status" value="1"/>
</dbReference>
<feature type="transmembrane region" description="Helical" evidence="4">
    <location>
        <begin position="32"/>
        <end position="54"/>
    </location>
</feature>
<keyword evidence="1 2" id="KW-0808">Transferase</keyword>
<evidence type="ECO:0000256" key="3">
    <source>
        <dbReference type="SAM" id="MobiDB-lite"/>
    </source>
</evidence>
<dbReference type="RefSeq" id="WP_276303103.1">
    <property type="nucleotide sequence ID" value="NZ_CP119992.1"/>
</dbReference>
<gene>
    <name evidence="5" type="ORF">ACFQPE_12780</name>
</gene>
<dbReference type="InterPro" id="IPR043130">
    <property type="entry name" value="CDP-OH_PTrfase_TM_dom"/>
</dbReference>
<evidence type="ECO:0000313" key="6">
    <source>
        <dbReference type="Proteomes" id="UP001596547"/>
    </source>
</evidence>
<dbReference type="InterPro" id="IPR048254">
    <property type="entry name" value="CDP_ALCOHOL_P_TRANSF_CS"/>
</dbReference>
<feature type="transmembrane region" description="Helical" evidence="4">
    <location>
        <begin position="184"/>
        <end position="202"/>
    </location>
</feature>
<feature type="transmembrane region" description="Helical" evidence="4">
    <location>
        <begin position="60"/>
        <end position="81"/>
    </location>
</feature>
<dbReference type="PROSITE" id="PS00379">
    <property type="entry name" value="CDP_ALCOHOL_P_TRANSF"/>
    <property type="match status" value="1"/>
</dbReference>
<keyword evidence="4" id="KW-1133">Transmembrane helix</keyword>
<evidence type="ECO:0000313" key="5">
    <source>
        <dbReference type="EMBL" id="MFC7317653.1"/>
    </source>
</evidence>
<proteinExistence type="inferred from homology"/>